<accession>A0A2J0Z619</accession>
<name>A0A2J0Z619_RHIML</name>
<gene>
    <name evidence="2" type="ORF">CEJ86_09790</name>
</gene>
<dbReference type="Proteomes" id="UP000231987">
    <property type="component" value="Unassembled WGS sequence"/>
</dbReference>
<dbReference type="AlphaFoldDB" id="A0A2J0Z619"/>
<evidence type="ECO:0000256" key="1">
    <source>
        <dbReference type="SAM" id="MobiDB-lite"/>
    </source>
</evidence>
<evidence type="ECO:0000313" key="2">
    <source>
        <dbReference type="EMBL" id="PJR15969.1"/>
    </source>
</evidence>
<comment type="caution">
    <text evidence="2">The sequence shown here is derived from an EMBL/GenBank/DDBJ whole genome shotgun (WGS) entry which is preliminary data.</text>
</comment>
<feature type="region of interest" description="Disordered" evidence="1">
    <location>
        <begin position="88"/>
        <end position="144"/>
    </location>
</feature>
<feature type="compositionally biased region" description="Basic and acidic residues" evidence="1">
    <location>
        <begin position="102"/>
        <end position="114"/>
    </location>
</feature>
<protein>
    <submittedName>
        <fullName evidence="2">Uncharacterized protein</fullName>
    </submittedName>
</protein>
<evidence type="ECO:0000313" key="3">
    <source>
        <dbReference type="Proteomes" id="UP000231987"/>
    </source>
</evidence>
<organism evidence="2 3">
    <name type="scientific">Rhizobium meliloti</name>
    <name type="common">Ensifer meliloti</name>
    <name type="synonym">Sinorhizobium meliloti</name>
    <dbReference type="NCBI Taxonomy" id="382"/>
    <lineage>
        <taxon>Bacteria</taxon>
        <taxon>Pseudomonadati</taxon>
        <taxon>Pseudomonadota</taxon>
        <taxon>Alphaproteobacteria</taxon>
        <taxon>Hyphomicrobiales</taxon>
        <taxon>Rhizobiaceae</taxon>
        <taxon>Sinorhizobium/Ensifer group</taxon>
        <taxon>Sinorhizobium</taxon>
    </lineage>
</organism>
<dbReference type="EMBL" id="NJGD01000003">
    <property type="protein sequence ID" value="PJR15969.1"/>
    <property type="molecule type" value="Genomic_DNA"/>
</dbReference>
<proteinExistence type="predicted"/>
<reference evidence="2 3" key="1">
    <citation type="submission" date="2017-06" db="EMBL/GenBank/DDBJ databases">
        <title>Ensifer strains isolated from leguminous trees and herbs display diverse denitrification phenotypes with some acting as strong N2O sinks.</title>
        <authorList>
            <person name="Woliy K."/>
            <person name="Mania D."/>
            <person name="Bakken L.R."/>
            <person name="Frostegard A."/>
        </authorList>
    </citation>
    <scope>NUCLEOTIDE SEQUENCE [LARGE SCALE GENOMIC DNA]</scope>
    <source>
        <strain evidence="2 3">AC50a</strain>
    </source>
</reference>
<sequence>MAGDRRTQCGMEAPQRTRRCRMHLVGTQVIPEQGGKAGFTVEFVGDGGEIVSVSMRNDAAANLNRLNAIEKAQAVMRELASADCSAIEESQETSKIHRSARGAKDTDEMERQLDEGLEDTFPASDPVSVTVSTIPTDRAKNGQP</sequence>